<sequence length="414" mass="44720">MEKHELEKLASVELDEVRQSRDLPSPATAQQPRNRAKFSATAIIPVWIVLSSGVIIYNNYIYNSLNFRFPVFLVTWHLTFAAIGTRVLQRTTHLLDGAKDVPVSKDMFFRSILPIGLLFSGSLILSNTAYLYLSVAYIQMLKVRSYHAFALSLSHFWRHAFYDLPVSVPPFKLYCHLISASPAFTPVAILLITWATRISEPSRKLLLIVLMISSGVAVTSKGERFFSWIGFVIQAGGVGFEATRLVLIQTLLHGLKMDPLVSLHLYAPVCALINLCVIPFTEGLEPLRIVWGSIIGSYSHALSAVSGEAATNATVSIVGASGELLVAIGEEAAPHITPFLLLTNALLAFLLNIAAVFLVGAGSGLVLTLAGVLKDVLLVAGSVVIWGGEVGVLQASGYSIALCGLVMFKLSGGK</sequence>
<evidence type="ECO:0000256" key="4">
    <source>
        <dbReference type="ARBA" id="ARBA00023136"/>
    </source>
</evidence>
<dbReference type="EMBL" id="JABBWD010000027">
    <property type="protein sequence ID" value="KAG1776355.1"/>
    <property type="molecule type" value="Genomic_DNA"/>
</dbReference>
<evidence type="ECO:0000256" key="2">
    <source>
        <dbReference type="ARBA" id="ARBA00022692"/>
    </source>
</evidence>
<keyword evidence="3 5" id="KW-1133">Transmembrane helix</keyword>
<keyword evidence="7" id="KW-1185">Reference proteome</keyword>
<comment type="caution">
    <text evidence="6">The sequence shown here is derived from an EMBL/GenBank/DDBJ whole genome shotgun (WGS) entry which is preliminary data.</text>
</comment>
<comment type="function">
    <text evidence="5">Involved in the import of GDP-mannose from the cytoplasm into the Golgi lumen.</text>
</comment>
<gene>
    <name evidence="6" type="ORF">EV702DRAFT_1198370</name>
</gene>
<organism evidence="6 7">
    <name type="scientific">Suillus placidus</name>
    <dbReference type="NCBI Taxonomy" id="48579"/>
    <lineage>
        <taxon>Eukaryota</taxon>
        <taxon>Fungi</taxon>
        <taxon>Dikarya</taxon>
        <taxon>Basidiomycota</taxon>
        <taxon>Agaricomycotina</taxon>
        <taxon>Agaricomycetes</taxon>
        <taxon>Agaricomycetidae</taxon>
        <taxon>Boletales</taxon>
        <taxon>Suillineae</taxon>
        <taxon>Suillaceae</taxon>
        <taxon>Suillus</taxon>
    </lineage>
</organism>
<keyword evidence="4 5" id="KW-0472">Membrane</keyword>
<keyword evidence="5" id="KW-0968">Cytoplasmic vesicle</keyword>
<evidence type="ECO:0000256" key="1">
    <source>
        <dbReference type="ARBA" id="ARBA00004141"/>
    </source>
</evidence>
<feature type="transmembrane region" description="Helical" evidence="5">
    <location>
        <begin position="69"/>
        <end position="88"/>
    </location>
</feature>
<comment type="similarity">
    <text evidence="5">Belongs to the TPT transporter family. SLC35D subfamily.</text>
</comment>
<evidence type="ECO:0000256" key="5">
    <source>
        <dbReference type="RuleBase" id="RU367097"/>
    </source>
</evidence>
<accession>A0A9P7D160</accession>
<dbReference type="PANTHER" id="PTHR11132">
    <property type="entry name" value="SOLUTE CARRIER FAMILY 35"/>
    <property type="match status" value="1"/>
</dbReference>
<feature type="transmembrane region" description="Helical" evidence="5">
    <location>
        <begin position="339"/>
        <end position="359"/>
    </location>
</feature>
<dbReference type="AlphaFoldDB" id="A0A9P7D160"/>
<dbReference type="OrthoDB" id="6418713at2759"/>
<dbReference type="InterPro" id="IPR050186">
    <property type="entry name" value="TPT_transporter"/>
</dbReference>
<comment type="subunit">
    <text evidence="5">Homooligomer.</text>
</comment>
<dbReference type="Proteomes" id="UP000714275">
    <property type="component" value="Unassembled WGS sequence"/>
</dbReference>
<keyword evidence="5" id="KW-0256">Endoplasmic reticulum</keyword>
<name>A0A9P7D160_9AGAM</name>
<feature type="transmembrane region" description="Helical" evidence="5">
    <location>
        <begin position="171"/>
        <end position="193"/>
    </location>
</feature>
<feature type="transmembrane region" description="Helical" evidence="5">
    <location>
        <begin position="38"/>
        <end position="57"/>
    </location>
</feature>
<comment type="subcellular location">
    <subcellularLocation>
        <location evidence="5">Golgi apparatus membrane</location>
        <topology evidence="5">Multi-pass membrane protein</topology>
    </subcellularLocation>
    <subcellularLocation>
        <location evidence="5">Cytoplasmic vesicle membrane</location>
        <topology evidence="5">Multi-pass membrane protein</topology>
    </subcellularLocation>
    <subcellularLocation>
        <location evidence="5">Endoplasmic reticulum membrane</location>
        <topology evidence="5">Multi-pass membrane protein</topology>
    </subcellularLocation>
    <subcellularLocation>
        <location evidence="1">Membrane</location>
        <topology evidence="1">Multi-pass membrane protein</topology>
    </subcellularLocation>
</comment>
<evidence type="ECO:0000313" key="6">
    <source>
        <dbReference type="EMBL" id="KAG1776355.1"/>
    </source>
</evidence>
<proteinExistence type="inferred from homology"/>
<feature type="transmembrane region" description="Helical" evidence="5">
    <location>
        <begin position="228"/>
        <end position="248"/>
    </location>
</feature>
<feature type="transmembrane region" description="Helical" evidence="5">
    <location>
        <begin position="260"/>
        <end position="281"/>
    </location>
</feature>
<keyword evidence="5" id="KW-0762">Sugar transport</keyword>
<dbReference type="GO" id="GO:0000139">
    <property type="term" value="C:Golgi membrane"/>
    <property type="evidence" value="ECO:0007669"/>
    <property type="project" value="UniProtKB-SubCell"/>
</dbReference>
<reference evidence="6" key="1">
    <citation type="journal article" date="2020" name="New Phytol.">
        <title>Comparative genomics reveals dynamic genome evolution in host specialist ectomycorrhizal fungi.</title>
        <authorList>
            <person name="Lofgren L.A."/>
            <person name="Nguyen N.H."/>
            <person name="Vilgalys R."/>
            <person name="Ruytinx J."/>
            <person name="Liao H.L."/>
            <person name="Branco S."/>
            <person name="Kuo A."/>
            <person name="LaButti K."/>
            <person name="Lipzen A."/>
            <person name="Andreopoulos W."/>
            <person name="Pangilinan J."/>
            <person name="Riley R."/>
            <person name="Hundley H."/>
            <person name="Na H."/>
            <person name="Barry K."/>
            <person name="Grigoriev I.V."/>
            <person name="Stajich J.E."/>
            <person name="Kennedy P.G."/>
        </authorList>
    </citation>
    <scope>NUCLEOTIDE SEQUENCE</scope>
    <source>
        <strain evidence="6">DOB743</strain>
    </source>
</reference>
<protein>
    <recommendedName>
        <fullName evidence="5">GDP-mannose transporter</fullName>
        <shortName evidence="5">GMT</shortName>
    </recommendedName>
</protein>
<feature type="transmembrane region" description="Helical" evidence="5">
    <location>
        <begin position="108"/>
        <end position="133"/>
    </location>
</feature>
<evidence type="ECO:0000313" key="7">
    <source>
        <dbReference type="Proteomes" id="UP000714275"/>
    </source>
</evidence>
<keyword evidence="5" id="KW-0333">Golgi apparatus</keyword>
<keyword evidence="2 5" id="KW-0812">Transmembrane</keyword>
<keyword evidence="5" id="KW-0813">Transport</keyword>
<evidence type="ECO:0000256" key="3">
    <source>
        <dbReference type="ARBA" id="ARBA00022989"/>
    </source>
</evidence>
<dbReference type="GO" id="GO:0030659">
    <property type="term" value="C:cytoplasmic vesicle membrane"/>
    <property type="evidence" value="ECO:0007669"/>
    <property type="project" value="UniProtKB-SubCell"/>
</dbReference>
<dbReference type="GO" id="GO:0005789">
    <property type="term" value="C:endoplasmic reticulum membrane"/>
    <property type="evidence" value="ECO:0007669"/>
    <property type="project" value="UniProtKB-SubCell"/>
</dbReference>